<gene>
    <name evidence="2" type="ORF">K435DRAFT_853744</name>
</gene>
<keyword evidence="1" id="KW-0812">Transmembrane</keyword>
<dbReference type="GO" id="GO:0005783">
    <property type="term" value="C:endoplasmic reticulum"/>
    <property type="evidence" value="ECO:0007669"/>
    <property type="project" value="TreeGrafter"/>
</dbReference>
<evidence type="ECO:0000313" key="2">
    <source>
        <dbReference type="EMBL" id="THV01485.1"/>
    </source>
</evidence>
<dbReference type="PANTHER" id="PTHR13906">
    <property type="entry name" value="PORCUPINE"/>
    <property type="match status" value="1"/>
</dbReference>
<protein>
    <submittedName>
        <fullName evidence="2">Uncharacterized protein</fullName>
    </submittedName>
</protein>
<organism evidence="2 3">
    <name type="scientific">Dendrothele bispora (strain CBS 962.96)</name>
    <dbReference type="NCBI Taxonomy" id="1314807"/>
    <lineage>
        <taxon>Eukaryota</taxon>
        <taxon>Fungi</taxon>
        <taxon>Dikarya</taxon>
        <taxon>Basidiomycota</taxon>
        <taxon>Agaricomycotina</taxon>
        <taxon>Agaricomycetes</taxon>
        <taxon>Agaricomycetidae</taxon>
        <taxon>Agaricales</taxon>
        <taxon>Agaricales incertae sedis</taxon>
        <taxon>Dendrothele</taxon>
    </lineage>
</organism>
<keyword evidence="3" id="KW-1185">Reference proteome</keyword>
<sequence>MFWHGTAIGYYLAFSIGGFITTLTHLICTNVRPIFLNDPSQPPSTLKHLYDVTGTIVSLSILNCVAAPFMLLTWKDSIQGWANLGWYGPIAIFYRLVFLYAGGVRVCRMFHPQMSKTTQFKAGNGTVSGAMTPAVEKSGFHVAPPLDTVVPPRK</sequence>
<dbReference type="PANTHER" id="PTHR13906:SF4">
    <property type="entry name" value="LYSOPHOSPHOLIPID ACYLTRANSFERASE 6"/>
    <property type="match status" value="1"/>
</dbReference>
<dbReference type="OrthoDB" id="286734at2759"/>
<feature type="transmembrane region" description="Helical" evidence="1">
    <location>
        <begin position="6"/>
        <end position="28"/>
    </location>
</feature>
<dbReference type="GO" id="GO:0046474">
    <property type="term" value="P:glycerophospholipid biosynthetic process"/>
    <property type="evidence" value="ECO:0007669"/>
    <property type="project" value="TreeGrafter"/>
</dbReference>
<evidence type="ECO:0000313" key="3">
    <source>
        <dbReference type="Proteomes" id="UP000297245"/>
    </source>
</evidence>
<keyword evidence="1" id="KW-0472">Membrane</keyword>
<dbReference type="EMBL" id="ML179089">
    <property type="protein sequence ID" value="THV01485.1"/>
    <property type="molecule type" value="Genomic_DNA"/>
</dbReference>
<accession>A0A4S8MFR3</accession>
<keyword evidence="1" id="KW-1133">Transmembrane helix</keyword>
<dbReference type="GO" id="GO:0030258">
    <property type="term" value="P:lipid modification"/>
    <property type="evidence" value="ECO:0007669"/>
    <property type="project" value="TreeGrafter"/>
</dbReference>
<dbReference type="GO" id="GO:0003841">
    <property type="term" value="F:1-acylglycerol-3-phosphate O-acyltransferase activity"/>
    <property type="evidence" value="ECO:0007669"/>
    <property type="project" value="TreeGrafter"/>
</dbReference>
<dbReference type="Proteomes" id="UP000297245">
    <property type="component" value="Unassembled WGS sequence"/>
</dbReference>
<feature type="transmembrane region" description="Helical" evidence="1">
    <location>
        <begin position="49"/>
        <end position="74"/>
    </location>
</feature>
<dbReference type="AlphaFoldDB" id="A0A4S8MFR3"/>
<name>A0A4S8MFR3_DENBC</name>
<dbReference type="InterPro" id="IPR049941">
    <property type="entry name" value="LPLAT_7/PORCN-like"/>
</dbReference>
<proteinExistence type="predicted"/>
<reference evidence="2 3" key="1">
    <citation type="journal article" date="2019" name="Nat. Ecol. Evol.">
        <title>Megaphylogeny resolves global patterns of mushroom evolution.</title>
        <authorList>
            <person name="Varga T."/>
            <person name="Krizsan K."/>
            <person name="Foldi C."/>
            <person name="Dima B."/>
            <person name="Sanchez-Garcia M."/>
            <person name="Sanchez-Ramirez S."/>
            <person name="Szollosi G.J."/>
            <person name="Szarkandi J.G."/>
            <person name="Papp V."/>
            <person name="Albert L."/>
            <person name="Andreopoulos W."/>
            <person name="Angelini C."/>
            <person name="Antonin V."/>
            <person name="Barry K.W."/>
            <person name="Bougher N.L."/>
            <person name="Buchanan P."/>
            <person name="Buyck B."/>
            <person name="Bense V."/>
            <person name="Catcheside P."/>
            <person name="Chovatia M."/>
            <person name="Cooper J."/>
            <person name="Damon W."/>
            <person name="Desjardin D."/>
            <person name="Finy P."/>
            <person name="Geml J."/>
            <person name="Haridas S."/>
            <person name="Hughes K."/>
            <person name="Justo A."/>
            <person name="Karasinski D."/>
            <person name="Kautmanova I."/>
            <person name="Kiss B."/>
            <person name="Kocsube S."/>
            <person name="Kotiranta H."/>
            <person name="LaButti K.M."/>
            <person name="Lechner B.E."/>
            <person name="Liimatainen K."/>
            <person name="Lipzen A."/>
            <person name="Lukacs Z."/>
            <person name="Mihaltcheva S."/>
            <person name="Morgado L.N."/>
            <person name="Niskanen T."/>
            <person name="Noordeloos M.E."/>
            <person name="Ohm R.A."/>
            <person name="Ortiz-Santana B."/>
            <person name="Ovrebo C."/>
            <person name="Racz N."/>
            <person name="Riley R."/>
            <person name="Savchenko A."/>
            <person name="Shiryaev A."/>
            <person name="Soop K."/>
            <person name="Spirin V."/>
            <person name="Szebenyi C."/>
            <person name="Tomsovsky M."/>
            <person name="Tulloss R.E."/>
            <person name="Uehling J."/>
            <person name="Grigoriev I.V."/>
            <person name="Vagvolgyi C."/>
            <person name="Papp T."/>
            <person name="Martin F.M."/>
            <person name="Miettinen O."/>
            <person name="Hibbett D.S."/>
            <person name="Nagy L.G."/>
        </authorList>
    </citation>
    <scope>NUCLEOTIDE SEQUENCE [LARGE SCALE GENOMIC DNA]</scope>
    <source>
        <strain evidence="2 3">CBS 962.96</strain>
    </source>
</reference>
<dbReference type="GO" id="GO:0047184">
    <property type="term" value="F:1-acylglycerophosphocholine O-acyltransferase activity"/>
    <property type="evidence" value="ECO:0007669"/>
    <property type="project" value="TreeGrafter"/>
</dbReference>
<dbReference type="GO" id="GO:0016020">
    <property type="term" value="C:membrane"/>
    <property type="evidence" value="ECO:0007669"/>
    <property type="project" value="TreeGrafter"/>
</dbReference>
<feature type="transmembrane region" description="Helical" evidence="1">
    <location>
        <begin position="86"/>
        <end position="107"/>
    </location>
</feature>
<evidence type="ECO:0000256" key="1">
    <source>
        <dbReference type="SAM" id="Phobius"/>
    </source>
</evidence>